<evidence type="ECO:0000313" key="3">
    <source>
        <dbReference type="EMBL" id="KAG7566884.1"/>
    </source>
</evidence>
<keyword evidence="2" id="KW-1133">Transmembrane helix</keyword>
<accession>A0A8K0JRK3</accession>
<evidence type="ECO:0000256" key="2">
    <source>
        <dbReference type="SAM" id="Phobius"/>
    </source>
</evidence>
<feature type="region of interest" description="Disordered" evidence="1">
    <location>
        <begin position="225"/>
        <end position="266"/>
    </location>
</feature>
<proteinExistence type="predicted"/>
<dbReference type="Proteomes" id="UP000812966">
    <property type="component" value="Unassembled WGS sequence"/>
</dbReference>
<keyword evidence="2" id="KW-0472">Membrane</keyword>
<dbReference type="InterPro" id="IPR025187">
    <property type="entry name" value="DUF4112"/>
</dbReference>
<dbReference type="EMBL" id="JABELV010000019">
    <property type="protein sequence ID" value="KAG7566884.1"/>
    <property type="molecule type" value="Genomic_DNA"/>
</dbReference>
<keyword evidence="4" id="KW-1185">Reference proteome</keyword>
<name>A0A8K0JRK3_9TREE</name>
<dbReference type="PANTHER" id="PTHR35519:SF2">
    <property type="entry name" value="PH DOMAIN PROTEIN"/>
    <property type="match status" value="1"/>
</dbReference>
<feature type="compositionally biased region" description="Low complexity" evidence="1">
    <location>
        <begin position="234"/>
        <end position="249"/>
    </location>
</feature>
<sequence length="266" mass="27957">MAALLAKKAGRGECKHSLASIEPSDPLYEDVDVGGKKKRVRRTLPEGLSKRDRKVLQKIKSRAHYLDKGMNLCGLRVGWTFWIGIIPGAGDVVNAILNYLLVIRLAKRAEIPGWLLHQMLLNNAVSAGVGVVPLVGDLVVAVYKANSRNAHLLEEYLAVRGQEYLASQGATLPTNSVAGVQPGITQGEPNLQSEYKPGAGMVAGEIIPMPGQQPARGGSGRGWFGGFGGGGGAQQQQQQPVQAPVQAHGAGAGAGYGATSGQVRRA</sequence>
<dbReference type="Pfam" id="PF13430">
    <property type="entry name" value="DUF4112"/>
    <property type="match status" value="1"/>
</dbReference>
<reference evidence="3" key="1">
    <citation type="submission" date="2020-04" db="EMBL/GenBank/DDBJ databases">
        <title>Analysis of mating type loci in Filobasidium floriforme.</title>
        <authorList>
            <person name="Nowrousian M."/>
        </authorList>
    </citation>
    <scope>NUCLEOTIDE SEQUENCE</scope>
    <source>
        <strain evidence="3">CBS 6242</strain>
    </source>
</reference>
<feature type="transmembrane region" description="Helical" evidence="2">
    <location>
        <begin position="79"/>
        <end position="103"/>
    </location>
</feature>
<feature type="transmembrane region" description="Helical" evidence="2">
    <location>
        <begin position="124"/>
        <end position="143"/>
    </location>
</feature>
<protein>
    <submittedName>
        <fullName evidence="3">Uncharacterized protein</fullName>
    </submittedName>
</protein>
<keyword evidence="2" id="KW-0812">Transmembrane</keyword>
<evidence type="ECO:0000256" key="1">
    <source>
        <dbReference type="SAM" id="MobiDB-lite"/>
    </source>
</evidence>
<gene>
    <name evidence="3" type="ORF">FFLO_01385</name>
</gene>
<comment type="caution">
    <text evidence="3">The sequence shown here is derived from an EMBL/GenBank/DDBJ whole genome shotgun (WGS) entry which is preliminary data.</text>
</comment>
<dbReference type="AlphaFoldDB" id="A0A8K0JRK3"/>
<evidence type="ECO:0000313" key="4">
    <source>
        <dbReference type="Proteomes" id="UP000812966"/>
    </source>
</evidence>
<organism evidence="3 4">
    <name type="scientific">Filobasidium floriforme</name>
    <dbReference type="NCBI Taxonomy" id="5210"/>
    <lineage>
        <taxon>Eukaryota</taxon>
        <taxon>Fungi</taxon>
        <taxon>Dikarya</taxon>
        <taxon>Basidiomycota</taxon>
        <taxon>Agaricomycotina</taxon>
        <taxon>Tremellomycetes</taxon>
        <taxon>Filobasidiales</taxon>
        <taxon>Filobasidiaceae</taxon>
        <taxon>Filobasidium</taxon>
    </lineage>
</organism>
<dbReference type="PANTHER" id="PTHR35519">
    <property type="entry name" value="MEMBRANE PROTEINS"/>
    <property type="match status" value="1"/>
</dbReference>